<accession>A0AAQ3TTE5</accession>
<dbReference type="Pfam" id="PF02466">
    <property type="entry name" value="Tim17"/>
    <property type="match status" value="1"/>
</dbReference>
<dbReference type="Proteomes" id="UP001341281">
    <property type="component" value="Chromosome 05"/>
</dbReference>
<dbReference type="GO" id="GO:0030150">
    <property type="term" value="P:protein import into mitochondrial matrix"/>
    <property type="evidence" value="ECO:0007669"/>
    <property type="project" value="TreeGrafter"/>
</dbReference>
<keyword evidence="4" id="KW-0999">Mitochondrion inner membrane</keyword>
<proteinExistence type="inferred from homology"/>
<evidence type="ECO:0000256" key="6">
    <source>
        <dbReference type="ARBA" id="ARBA00023128"/>
    </source>
</evidence>
<protein>
    <submittedName>
        <fullName evidence="9">Uncharacterized protein</fullName>
    </submittedName>
</protein>
<name>A0AAQ3TTE5_PASNO</name>
<dbReference type="GO" id="GO:0005744">
    <property type="term" value="C:TIM23 mitochondrial import inner membrane translocase complex"/>
    <property type="evidence" value="ECO:0007669"/>
    <property type="project" value="TreeGrafter"/>
</dbReference>
<dbReference type="PANTHER" id="PTHR10485">
    <property type="entry name" value="MITOCHONDRIAL IMPORT INNER MEMBRANE TRANSLOCASE SUBUNIT TIM-17"/>
    <property type="match status" value="1"/>
</dbReference>
<evidence type="ECO:0000256" key="5">
    <source>
        <dbReference type="ARBA" id="ARBA00022989"/>
    </source>
</evidence>
<sequence length="193" mass="20487">MGKEMPTYGEIRDHRYRLIDYVGDGFLVNASYGSAVHFVRGLISNSSHGGRLAAGVRAARTHALRYGGAGGTGMAIFWACESAMFLARGRREDPWNFIAAGAGTFGLCSARRGAAGAALFALLGAASCAGIAGAWWASESWYSHCRKMGRETPKSRGLPPPPAGRFLGSDHLLYGVQVEKSCDTRSFCYGAGV</sequence>
<evidence type="ECO:0000256" key="1">
    <source>
        <dbReference type="ARBA" id="ARBA00004448"/>
    </source>
</evidence>
<organism evidence="9 10">
    <name type="scientific">Paspalum notatum var. saurae</name>
    <dbReference type="NCBI Taxonomy" id="547442"/>
    <lineage>
        <taxon>Eukaryota</taxon>
        <taxon>Viridiplantae</taxon>
        <taxon>Streptophyta</taxon>
        <taxon>Embryophyta</taxon>
        <taxon>Tracheophyta</taxon>
        <taxon>Spermatophyta</taxon>
        <taxon>Magnoliopsida</taxon>
        <taxon>Liliopsida</taxon>
        <taxon>Poales</taxon>
        <taxon>Poaceae</taxon>
        <taxon>PACMAD clade</taxon>
        <taxon>Panicoideae</taxon>
        <taxon>Andropogonodae</taxon>
        <taxon>Paspaleae</taxon>
        <taxon>Paspalinae</taxon>
        <taxon>Paspalum</taxon>
    </lineage>
</organism>
<keyword evidence="3 8" id="KW-0812">Transmembrane</keyword>
<reference evidence="9 10" key="1">
    <citation type="submission" date="2024-02" db="EMBL/GenBank/DDBJ databases">
        <title>High-quality chromosome-scale genome assembly of Pensacola bahiagrass (Paspalum notatum Flugge var. saurae).</title>
        <authorList>
            <person name="Vega J.M."/>
            <person name="Podio M."/>
            <person name="Orjuela J."/>
            <person name="Siena L.A."/>
            <person name="Pessino S.C."/>
            <person name="Combes M.C."/>
            <person name="Mariac C."/>
            <person name="Albertini E."/>
            <person name="Pupilli F."/>
            <person name="Ortiz J.P.A."/>
            <person name="Leblanc O."/>
        </authorList>
    </citation>
    <scope>NUCLEOTIDE SEQUENCE [LARGE SCALE GENOMIC DNA]</scope>
    <source>
        <strain evidence="9">R1</strain>
        <tissue evidence="9">Leaf</tissue>
    </source>
</reference>
<evidence type="ECO:0000256" key="2">
    <source>
        <dbReference type="ARBA" id="ARBA00008444"/>
    </source>
</evidence>
<evidence type="ECO:0000313" key="9">
    <source>
        <dbReference type="EMBL" id="WVZ77677.1"/>
    </source>
</evidence>
<comment type="subcellular location">
    <subcellularLocation>
        <location evidence="1">Mitochondrion inner membrane</location>
        <topology evidence="1">Multi-pass membrane protein</topology>
    </subcellularLocation>
</comment>
<feature type="transmembrane region" description="Helical" evidence="8">
    <location>
        <begin position="117"/>
        <end position="137"/>
    </location>
</feature>
<evidence type="ECO:0000256" key="3">
    <source>
        <dbReference type="ARBA" id="ARBA00022692"/>
    </source>
</evidence>
<keyword evidence="5 8" id="KW-1133">Transmembrane helix</keyword>
<keyword evidence="10" id="KW-1185">Reference proteome</keyword>
<dbReference type="AlphaFoldDB" id="A0AAQ3TTE5"/>
<dbReference type="EMBL" id="CP144749">
    <property type="protein sequence ID" value="WVZ77677.1"/>
    <property type="molecule type" value="Genomic_DNA"/>
</dbReference>
<evidence type="ECO:0000313" key="10">
    <source>
        <dbReference type="Proteomes" id="UP001341281"/>
    </source>
</evidence>
<evidence type="ECO:0000256" key="8">
    <source>
        <dbReference type="SAM" id="Phobius"/>
    </source>
</evidence>
<comment type="similarity">
    <text evidence="2">Belongs to the Tim17/Tim22/Tim23 family.</text>
</comment>
<evidence type="ECO:0000256" key="4">
    <source>
        <dbReference type="ARBA" id="ARBA00022792"/>
    </source>
</evidence>
<gene>
    <name evidence="9" type="ORF">U9M48_025517</name>
</gene>
<keyword evidence="6" id="KW-0496">Mitochondrion</keyword>
<dbReference type="GO" id="GO:0008320">
    <property type="term" value="F:protein transmembrane transporter activity"/>
    <property type="evidence" value="ECO:0007669"/>
    <property type="project" value="TreeGrafter"/>
</dbReference>
<keyword evidence="7 8" id="KW-0472">Membrane</keyword>
<evidence type="ECO:0000256" key="7">
    <source>
        <dbReference type="ARBA" id="ARBA00023136"/>
    </source>
</evidence>
<dbReference type="PANTHER" id="PTHR10485:SF13">
    <property type="match status" value="1"/>
</dbReference>